<feature type="transmembrane region" description="Helical" evidence="5">
    <location>
        <begin position="7"/>
        <end position="32"/>
    </location>
</feature>
<protein>
    <recommendedName>
        <fullName evidence="6">NfeD-like C-terminal domain-containing protein</fullName>
    </recommendedName>
</protein>
<comment type="subcellular location">
    <subcellularLocation>
        <location evidence="1">Membrane</location>
        <topology evidence="1">Multi-pass membrane protein</topology>
    </subcellularLocation>
</comment>
<gene>
    <name evidence="7" type="ORF">RxyAA322_30430</name>
</gene>
<name>A0A510HME1_9ACTN</name>
<feature type="transmembrane region" description="Helical" evidence="5">
    <location>
        <begin position="38"/>
        <end position="67"/>
    </location>
</feature>
<dbReference type="GO" id="GO:0005886">
    <property type="term" value="C:plasma membrane"/>
    <property type="evidence" value="ECO:0007669"/>
    <property type="project" value="TreeGrafter"/>
</dbReference>
<reference evidence="7" key="1">
    <citation type="journal article" date="2019" name="Microbiol. Resour. Announc.">
        <title>Complete Genome Sequence of Rubrobacter xylanophilus Strain AA3-22, Isolated from Arima Onsen in Japan.</title>
        <authorList>
            <person name="Tomariguchi N."/>
            <person name="Miyazaki K."/>
        </authorList>
    </citation>
    <scope>NUCLEOTIDE SEQUENCE [LARGE SCALE GENOMIC DNA]</scope>
    <source>
        <strain evidence="7">AA3-22</strain>
    </source>
</reference>
<proteinExistence type="predicted"/>
<dbReference type="Pfam" id="PF01957">
    <property type="entry name" value="NfeD"/>
    <property type="match status" value="1"/>
</dbReference>
<sequence>MGEDLDIIFWAVAAAAAFLGEIFTVSFFLLFFCLGALAALVIAALGFGVGLQVVGFVAATVLSMAVLRPALVNRISLRGGERYQARGSIAGRSGVVTAPIEPGASGTVRIGSGEFWSARAVYPDQRIEAGARVRVLDTDGLTALVEPLEEEGGGKR</sequence>
<dbReference type="PANTHER" id="PTHR33507:SF3">
    <property type="entry name" value="INNER MEMBRANE PROTEIN YBBJ"/>
    <property type="match status" value="1"/>
</dbReference>
<evidence type="ECO:0000256" key="2">
    <source>
        <dbReference type="ARBA" id="ARBA00022692"/>
    </source>
</evidence>
<dbReference type="EMBL" id="AP019791">
    <property type="protein sequence ID" value="BBL81189.1"/>
    <property type="molecule type" value="Genomic_DNA"/>
</dbReference>
<dbReference type="Gene3D" id="2.40.50.140">
    <property type="entry name" value="Nucleic acid-binding proteins"/>
    <property type="match status" value="1"/>
</dbReference>
<keyword evidence="4 5" id="KW-0472">Membrane</keyword>
<evidence type="ECO:0000256" key="3">
    <source>
        <dbReference type="ARBA" id="ARBA00022989"/>
    </source>
</evidence>
<dbReference type="RefSeq" id="WP_143529110.1">
    <property type="nucleotide sequence ID" value="NZ_AP019791.1"/>
</dbReference>
<feature type="domain" description="NfeD-like C-terminal" evidence="6">
    <location>
        <begin position="89"/>
        <end position="147"/>
    </location>
</feature>
<evidence type="ECO:0000259" key="6">
    <source>
        <dbReference type="Pfam" id="PF01957"/>
    </source>
</evidence>
<accession>A0A510HME1</accession>
<dbReference type="AlphaFoldDB" id="A0A510HME1"/>
<keyword evidence="3 5" id="KW-1133">Transmembrane helix</keyword>
<evidence type="ECO:0000256" key="4">
    <source>
        <dbReference type="ARBA" id="ARBA00023136"/>
    </source>
</evidence>
<dbReference type="InterPro" id="IPR002810">
    <property type="entry name" value="NfeD-like_C"/>
</dbReference>
<evidence type="ECO:0000256" key="1">
    <source>
        <dbReference type="ARBA" id="ARBA00004141"/>
    </source>
</evidence>
<evidence type="ECO:0000313" key="8">
    <source>
        <dbReference type="Proteomes" id="UP000318065"/>
    </source>
</evidence>
<organism evidence="7 8">
    <name type="scientific">Rubrobacter xylanophilus</name>
    <dbReference type="NCBI Taxonomy" id="49319"/>
    <lineage>
        <taxon>Bacteria</taxon>
        <taxon>Bacillati</taxon>
        <taxon>Actinomycetota</taxon>
        <taxon>Rubrobacteria</taxon>
        <taxon>Rubrobacterales</taxon>
        <taxon>Rubrobacteraceae</taxon>
        <taxon>Rubrobacter</taxon>
    </lineage>
</organism>
<dbReference type="OrthoDB" id="9792945at2"/>
<dbReference type="InterPro" id="IPR012340">
    <property type="entry name" value="NA-bd_OB-fold"/>
</dbReference>
<evidence type="ECO:0000313" key="7">
    <source>
        <dbReference type="EMBL" id="BBL81189.1"/>
    </source>
</evidence>
<dbReference type="PANTHER" id="PTHR33507">
    <property type="entry name" value="INNER MEMBRANE PROTEIN YBBJ"/>
    <property type="match status" value="1"/>
</dbReference>
<dbReference type="SUPFAM" id="SSF141322">
    <property type="entry name" value="NfeD domain-like"/>
    <property type="match status" value="1"/>
</dbReference>
<keyword evidence="2 5" id="KW-0812">Transmembrane</keyword>
<dbReference type="InterPro" id="IPR052165">
    <property type="entry name" value="Membrane_assoc_protease"/>
</dbReference>
<dbReference type="Proteomes" id="UP000318065">
    <property type="component" value="Chromosome"/>
</dbReference>
<evidence type="ECO:0000256" key="5">
    <source>
        <dbReference type="SAM" id="Phobius"/>
    </source>
</evidence>
<keyword evidence="8" id="KW-1185">Reference proteome</keyword>